<comment type="caution">
    <text evidence="1">The sequence shown here is derived from an EMBL/GenBank/DDBJ whole genome shotgun (WGS) entry which is preliminary data.</text>
</comment>
<sequence>MATLDERKAFRTTVLKTLYEAVATNRPVVSGASLRDRLSVPEEDLSAACTYLAGEGLIAVDWTSHATPAAISLTHEGIRFMEEIEAREE</sequence>
<evidence type="ECO:0000313" key="2">
    <source>
        <dbReference type="Proteomes" id="UP001499854"/>
    </source>
</evidence>
<dbReference type="EMBL" id="BAAAQM010000096">
    <property type="protein sequence ID" value="GAA2007215.1"/>
    <property type="molecule type" value="Genomic_DNA"/>
</dbReference>
<gene>
    <name evidence="1" type="ORF">GCM10009838_86900</name>
</gene>
<keyword evidence="2" id="KW-1185">Reference proteome</keyword>
<reference evidence="1 2" key="1">
    <citation type="journal article" date="2019" name="Int. J. Syst. Evol. Microbiol.">
        <title>The Global Catalogue of Microorganisms (GCM) 10K type strain sequencing project: providing services to taxonomists for standard genome sequencing and annotation.</title>
        <authorList>
            <consortium name="The Broad Institute Genomics Platform"/>
            <consortium name="The Broad Institute Genome Sequencing Center for Infectious Disease"/>
            <person name="Wu L."/>
            <person name="Ma J."/>
        </authorList>
    </citation>
    <scope>NUCLEOTIDE SEQUENCE [LARGE SCALE GENOMIC DNA]</scope>
    <source>
        <strain evidence="1 2">JCM 16013</strain>
    </source>
</reference>
<organism evidence="1 2">
    <name type="scientific">Catenulispora subtropica</name>
    <dbReference type="NCBI Taxonomy" id="450798"/>
    <lineage>
        <taxon>Bacteria</taxon>
        <taxon>Bacillati</taxon>
        <taxon>Actinomycetota</taxon>
        <taxon>Actinomycetes</taxon>
        <taxon>Catenulisporales</taxon>
        <taxon>Catenulisporaceae</taxon>
        <taxon>Catenulispora</taxon>
    </lineage>
</organism>
<evidence type="ECO:0008006" key="3">
    <source>
        <dbReference type="Google" id="ProtNLM"/>
    </source>
</evidence>
<dbReference type="RefSeq" id="WP_344663100.1">
    <property type="nucleotide sequence ID" value="NZ_BAAAQM010000096.1"/>
</dbReference>
<name>A0ABN2TEU0_9ACTN</name>
<evidence type="ECO:0000313" key="1">
    <source>
        <dbReference type="EMBL" id="GAA2007215.1"/>
    </source>
</evidence>
<proteinExistence type="predicted"/>
<protein>
    <recommendedName>
        <fullName evidence="3">Transcriptional regulator</fullName>
    </recommendedName>
</protein>
<accession>A0ABN2TEU0</accession>
<dbReference type="Proteomes" id="UP001499854">
    <property type="component" value="Unassembled WGS sequence"/>
</dbReference>